<dbReference type="GO" id="GO:0005351">
    <property type="term" value="F:carbohydrate:proton symporter activity"/>
    <property type="evidence" value="ECO:0007669"/>
    <property type="project" value="TreeGrafter"/>
</dbReference>
<protein>
    <recommendedName>
        <fullName evidence="9">Major facilitator superfamily (MFS) profile domain-containing protein</fullName>
    </recommendedName>
</protein>
<dbReference type="FunFam" id="1.20.1250.20:FF:000026">
    <property type="entry name" value="MFS quinate transporter QutD"/>
    <property type="match status" value="1"/>
</dbReference>
<evidence type="ECO:0000259" key="9">
    <source>
        <dbReference type="PROSITE" id="PS50850"/>
    </source>
</evidence>
<feature type="transmembrane region" description="Helical" evidence="8">
    <location>
        <begin position="167"/>
        <end position="187"/>
    </location>
</feature>
<dbReference type="NCBIfam" id="TIGR00879">
    <property type="entry name" value="SP"/>
    <property type="match status" value="1"/>
</dbReference>
<keyword evidence="4 8" id="KW-0812">Transmembrane</keyword>
<dbReference type="InterPro" id="IPR005828">
    <property type="entry name" value="MFS_sugar_transport-like"/>
</dbReference>
<feature type="domain" description="Major facilitator superfamily (MFS) profile" evidence="9">
    <location>
        <begin position="37"/>
        <end position="521"/>
    </location>
</feature>
<dbReference type="AlphaFoldDB" id="A0AAN7VPG2"/>
<sequence>MAGGSTLAIGAAAIRRQELTGKKGVASLMQNKRAFFIAIFASFGGLLYGYQQGVLGQALVMPAFIHDFPTVHASASSTGWLTSILQLGGWIGALTSGILCEVFSRKHTLFWGAMWMILGSYLAAGAVVNEPAYLFAGRFFTGIGVGTLSAIGPLYNAELAPPEVRGFLVALQQLTTTIGILLAYWIAYGTSHMSGPYDGQSRWAWRIPLIVQGVPAVILAIGVWFLPFSPRLLLNKGKDEEALATLAKLRSLPENHELVQIEYLEIKSEVLFERQNFAKQFPDVKIDSIFRREVAQYITIFRNRDSFKRVALGCLVMFFQQWSGIDSIIYYAPIIFQNLGLTSASSSLLATGITGVINVAVTIPAIMVLDKFGRKTLGISSSIGMFFCQMSVGIIVAARDQLPQPFLLRCKADDDHQTCGHNWPNHVAAGWVAVVFVWLYIVNFAYGWGPVSWTLIAEIFPLSIRAKGTSISASSNWMNNFVIAFITPPMLKGINWGTYIFFSFWCLAGAFFLWFFIPETAGKTLEEMDAAFGSHSSQEDMDVLCRIQQEIGLVDLLTGGRELTVADEKHGMGHKETSVV</sequence>
<dbReference type="PRINTS" id="PR00171">
    <property type="entry name" value="SUGRTRNSPORT"/>
</dbReference>
<comment type="caution">
    <text evidence="10">The sequence shown here is derived from an EMBL/GenBank/DDBJ whole genome shotgun (WGS) entry which is preliminary data.</text>
</comment>
<dbReference type="Proteomes" id="UP001310594">
    <property type="component" value="Unassembled WGS sequence"/>
</dbReference>
<dbReference type="PANTHER" id="PTHR48022">
    <property type="entry name" value="PLASTIDIC GLUCOSE TRANSPORTER 4"/>
    <property type="match status" value="1"/>
</dbReference>
<evidence type="ECO:0000256" key="8">
    <source>
        <dbReference type="SAM" id="Phobius"/>
    </source>
</evidence>
<evidence type="ECO:0000313" key="11">
    <source>
        <dbReference type="Proteomes" id="UP001310594"/>
    </source>
</evidence>
<evidence type="ECO:0000256" key="2">
    <source>
        <dbReference type="ARBA" id="ARBA00010992"/>
    </source>
</evidence>
<feature type="transmembrane region" description="Helical" evidence="8">
    <location>
        <begin position="207"/>
        <end position="228"/>
    </location>
</feature>
<name>A0AAN7VPG2_9PEZI</name>
<comment type="similarity">
    <text evidence="2 7">Belongs to the major facilitator superfamily. Sugar transporter (TC 2.A.1.1) family.</text>
</comment>
<dbReference type="EMBL" id="JAVRQU010000012">
    <property type="protein sequence ID" value="KAK5696743.1"/>
    <property type="molecule type" value="Genomic_DNA"/>
</dbReference>
<dbReference type="Pfam" id="PF00083">
    <property type="entry name" value="Sugar_tr"/>
    <property type="match status" value="1"/>
</dbReference>
<proteinExistence type="inferred from homology"/>
<dbReference type="InterPro" id="IPR003663">
    <property type="entry name" value="Sugar/inositol_transpt"/>
</dbReference>
<dbReference type="InterPro" id="IPR005829">
    <property type="entry name" value="Sugar_transporter_CS"/>
</dbReference>
<feature type="transmembrane region" description="Helical" evidence="8">
    <location>
        <begin position="80"/>
        <end position="102"/>
    </location>
</feature>
<dbReference type="InterPro" id="IPR050360">
    <property type="entry name" value="MFS_Sugar_Transporters"/>
</dbReference>
<dbReference type="InterPro" id="IPR036259">
    <property type="entry name" value="MFS_trans_sf"/>
</dbReference>
<evidence type="ECO:0000313" key="10">
    <source>
        <dbReference type="EMBL" id="KAK5696743.1"/>
    </source>
</evidence>
<reference evidence="10" key="1">
    <citation type="submission" date="2023-08" db="EMBL/GenBank/DDBJ databases">
        <title>Black Yeasts Isolated from many extreme environments.</title>
        <authorList>
            <person name="Coleine C."/>
            <person name="Stajich J.E."/>
            <person name="Selbmann L."/>
        </authorList>
    </citation>
    <scope>NUCLEOTIDE SEQUENCE</scope>
    <source>
        <strain evidence="10">CCFEE 5810</strain>
    </source>
</reference>
<keyword evidence="5 8" id="KW-1133">Transmembrane helix</keyword>
<evidence type="ECO:0000256" key="7">
    <source>
        <dbReference type="RuleBase" id="RU003346"/>
    </source>
</evidence>
<keyword evidence="6 8" id="KW-0472">Membrane</keyword>
<dbReference type="PANTHER" id="PTHR48022:SF67">
    <property type="entry name" value="QUINATE TRANSPORTER, PUTATIVE (AFU_ORTHOLOGUE AFUA_4G14670)-RELATED"/>
    <property type="match status" value="1"/>
</dbReference>
<feature type="transmembrane region" description="Helical" evidence="8">
    <location>
        <begin position="34"/>
        <end position="51"/>
    </location>
</feature>
<feature type="transmembrane region" description="Helical" evidence="8">
    <location>
        <begin position="376"/>
        <end position="398"/>
    </location>
</feature>
<evidence type="ECO:0000256" key="3">
    <source>
        <dbReference type="ARBA" id="ARBA00022448"/>
    </source>
</evidence>
<feature type="transmembrane region" description="Helical" evidence="8">
    <location>
        <begin position="496"/>
        <end position="517"/>
    </location>
</feature>
<evidence type="ECO:0000256" key="4">
    <source>
        <dbReference type="ARBA" id="ARBA00022692"/>
    </source>
</evidence>
<organism evidence="10 11">
    <name type="scientific">Elasticomyces elasticus</name>
    <dbReference type="NCBI Taxonomy" id="574655"/>
    <lineage>
        <taxon>Eukaryota</taxon>
        <taxon>Fungi</taxon>
        <taxon>Dikarya</taxon>
        <taxon>Ascomycota</taxon>
        <taxon>Pezizomycotina</taxon>
        <taxon>Dothideomycetes</taxon>
        <taxon>Dothideomycetidae</taxon>
        <taxon>Mycosphaerellales</taxon>
        <taxon>Teratosphaeriaceae</taxon>
        <taxon>Elasticomyces</taxon>
    </lineage>
</organism>
<keyword evidence="3 7" id="KW-0813">Transport</keyword>
<dbReference type="SUPFAM" id="SSF103473">
    <property type="entry name" value="MFS general substrate transporter"/>
    <property type="match status" value="1"/>
</dbReference>
<dbReference type="PROSITE" id="PS00216">
    <property type="entry name" value="SUGAR_TRANSPORT_1"/>
    <property type="match status" value="1"/>
</dbReference>
<accession>A0AAN7VPG2</accession>
<evidence type="ECO:0000256" key="6">
    <source>
        <dbReference type="ARBA" id="ARBA00023136"/>
    </source>
</evidence>
<dbReference type="GO" id="GO:0016020">
    <property type="term" value="C:membrane"/>
    <property type="evidence" value="ECO:0007669"/>
    <property type="project" value="UniProtKB-SubCell"/>
</dbReference>
<dbReference type="PROSITE" id="PS50850">
    <property type="entry name" value="MFS"/>
    <property type="match status" value="1"/>
</dbReference>
<dbReference type="InterPro" id="IPR020846">
    <property type="entry name" value="MFS_dom"/>
</dbReference>
<dbReference type="Gene3D" id="1.20.1250.20">
    <property type="entry name" value="MFS general substrate transporter like domains"/>
    <property type="match status" value="1"/>
</dbReference>
<feature type="transmembrane region" description="Helical" evidence="8">
    <location>
        <begin position="134"/>
        <end position="155"/>
    </location>
</feature>
<feature type="transmembrane region" description="Helical" evidence="8">
    <location>
        <begin position="348"/>
        <end position="369"/>
    </location>
</feature>
<feature type="transmembrane region" description="Helical" evidence="8">
    <location>
        <begin position="428"/>
        <end position="449"/>
    </location>
</feature>
<dbReference type="PROSITE" id="PS00217">
    <property type="entry name" value="SUGAR_TRANSPORT_2"/>
    <property type="match status" value="1"/>
</dbReference>
<feature type="transmembrane region" description="Helical" evidence="8">
    <location>
        <begin position="109"/>
        <end position="128"/>
    </location>
</feature>
<gene>
    <name evidence="10" type="ORF">LTR97_008047</name>
</gene>
<feature type="transmembrane region" description="Helical" evidence="8">
    <location>
        <begin position="310"/>
        <end position="336"/>
    </location>
</feature>
<comment type="subcellular location">
    <subcellularLocation>
        <location evidence="1">Membrane</location>
        <topology evidence="1">Multi-pass membrane protein</topology>
    </subcellularLocation>
</comment>
<evidence type="ECO:0000256" key="1">
    <source>
        <dbReference type="ARBA" id="ARBA00004141"/>
    </source>
</evidence>
<evidence type="ECO:0000256" key="5">
    <source>
        <dbReference type="ARBA" id="ARBA00022989"/>
    </source>
</evidence>